<sequence>MIKELATESEKVELKMNPEKKTRVMMKGKKKQDTIGDTESNYSYDNIYLGQATAQMREELERRIANGCKKYWSFSEKRNDDLRLVIVWNRVAQKRSEWKWLEEDLADWIDQLSVKCLLYSDDHVIFVSLACQEMVTKINDSVKKRGMKVNMSETKTSEINTFTKIFEFDKPRTFSKRRELTALFLWNVNSTRYEISTFRVLVTTRKPKGSNLFVGSGEHISMSSSKELSYGYLTITSKIARPVTSVDSSICKANRVFVDV</sequence>
<protein>
    <recommendedName>
        <fullName evidence="3">Reverse transcriptase domain-containing protein</fullName>
    </recommendedName>
</protein>
<dbReference type="AlphaFoldDB" id="A0A4C1VVX9"/>
<dbReference type="EMBL" id="BGZK01000420">
    <property type="protein sequence ID" value="GBP42552.1"/>
    <property type="molecule type" value="Genomic_DNA"/>
</dbReference>
<evidence type="ECO:0008006" key="3">
    <source>
        <dbReference type="Google" id="ProtNLM"/>
    </source>
</evidence>
<name>A0A4C1VVX9_EUMVA</name>
<evidence type="ECO:0000313" key="2">
    <source>
        <dbReference type="Proteomes" id="UP000299102"/>
    </source>
</evidence>
<organism evidence="1 2">
    <name type="scientific">Eumeta variegata</name>
    <name type="common">Bagworm moth</name>
    <name type="synonym">Eumeta japonica</name>
    <dbReference type="NCBI Taxonomy" id="151549"/>
    <lineage>
        <taxon>Eukaryota</taxon>
        <taxon>Metazoa</taxon>
        <taxon>Ecdysozoa</taxon>
        <taxon>Arthropoda</taxon>
        <taxon>Hexapoda</taxon>
        <taxon>Insecta</taxon>
        <taxon>Pterygota</taxon>
        <taxon>Neoptera</taxon>
        <taxon>Endopterygota</taxon>
        <taxon>Lepidoptera</taxon>
        <taxon>Glossata</taxon>
        <taxon>Ditrysia</taxon>
        <taxon>Tineoidea</taxon>
        <taxon>Psychidae</taxon>
        <taxon>Oiketicinae</taxon>
        <taxon>Eumeta</taxon>
    </lineage>
</organism>
<dbReference type="OrthoDB" id="425681at2759"/>
<accession>A0A4C1VVX9</accession>
<reference evidence="1 2" key="1">
    <citation type="journal article" date="2019" name="Commun. Biol.">
        <title>The bagworm genome reveals a unique fibroin gene that provides high tensile strength.</title>
        <authorList>
            <person name="Kono N."/>
            <person name="Nakamura H."/>
            <person name="Ohtoshi R."/>
            <person name="Tomita M."/>
            <person name="Numata K."/>
            <person name="Arakawa K."/>
        </authorList>
    </citation>
    <scope>NUCLEOTIDE SEQUENCE [LARGE SCALE GENOMIC DNA]</scope>
</reference>
<comment type="caution">
    <text evidence="1">The sequence shown here is derived from an EMBL/GenBank/DDBJ whole genome shotgun (WGS) entry which is preliminary data.</text>
</comment>
<keyword evidence="2" id="KW-1185">Reference proteome</keyword>
<proteinExistence type="predicted"/>
<dbReference type="Proteomes" id="UP000299102">
    <property type="component" value="Unassembled WGS sequence"/>
</dbReference>
<evidence type="ECO:0000313" key="1">
    <source>
        <dbReference type="EMBL" id="GBP42552.1"/>
    </source>
</evidence>
<gene>
    <name evidence="1" type="ORF">EVAR_82002_1</name>
</gene>